<dbReference type="Proteomes" id="UP000292695">
    <property type="component" value="Unassembled WGS sequence"/>
</dbReference>
<dbReference type="RefSeq" id="WP_131295964.1">
    <property type="nucleotide sequence ID" value="NZ_SJKA01000022.1"/>
</dbReference>
<accession>A0A4R0I3Q0</accession>
<protein>
    <submittedName>
        <fullName evidence="2">Uncharacterized protein</fullName>
    </submittedName>
</protein>
<evidence type="ECO:0000313" key="2">
    <source>
        <dbReference type="EMBL" id="TCC19997.1"/>
    </source>
</evidence>
<name>A0A4R0I3Q0_9ACTN</name>
<proteinExistence type="predicted"/>
<organism evidence="2 3">
    <name type="scientific">Kribbella sindirgiensis</name>
    <dbReference type="NCBI Taxonomy" id="1124744"/>
    <lineage>
        <taxon>Bacteria</taxon>
        <taxon>Bacillati</taxon>
        <taxon>Actinomycetota</taxon>
        <taxon>Actinomycetes</taxon>
        <taxon>Propionibacteriales</taxon>
        <taxon>Kribbellaceae</taxon>
        <taxon>Kribbella</taxon>
    </lineage>
</organism>
<sequence length="85" mass="9615">MAEQELWRVQLWLGEYLIEEHVAPTALAQQYAHVINLRIHGLPGRHLRCQRITDVAAQKPAGAGRDSESVLGRPFQTFTDIGERP</sequence>
<dbReference type="EMBL" id="SJKA01000022">
    <property type="protein sequence ID" value="TCC19997.1"/>
    <property type="molecule type" value="Genomic_DNA"/>
</dbReference>
<evidence type="ECO:0000256" key="1">
    <source>
        <dbReference type="SAM" id="MobiDB-lite"/>
    </source>
</evidence>
<keyword evidence="3" id="KW-1185">Reference proteome</keyword>
<feature type="region of interest" description="Disordered" evidence="1">
    <location>
        <begin position="58"/>
        <end position="85"/>
    </location>
</feature>
<comment type="caution">
    <text evidence="2">The sequence shown here is derived from an EMBL/GenBank/DDBJ whole genome shotgun (WGS) entry which is preliminary data.</text>
</comment>
<dbReference type="AlphaFoldDB" id="A0A4R0I3Q0"/>
<evidence type="ECO:0000313" key="3">
    <source>
        <dbReference type="Proteomes" id="UP000292695"/>
    </source>
</evidence>
<gene>
    <name evidence="2" type="ORF">E0H50_37890</name>
</gene>
<reference evidence="2 3" key="1">
    <citation type="submission" date="2019-02" db="EMBL/GenBank/DDBJ databases">
        <title>Kribbella capetownensis sp. nov. and Kribbella speibonae sp. nov., isolated from soil.</title>
        <authorList>
            <person name="Curtis S.M."/>
            <person name="Norton I."/>
            <person name="Everest G.J."/>
            <person name="Meyers P.R."/>
        </authorList>
    </citation>
    <scope>NUCLEOTIDE SEQUENCE [LARGE SCALE GENOMIC DNA]</scope>
    <source>
        <strain evidence="2 3">DSM 27082</strain>
    </source>
</reference>
<dbReference type="OrthoDB" id="3830896at2"/>